<evidence type="ECO:0000256" key="1">
    <source>
        <dbReference type="ARBA" id="ARBA00004651"/>
    </source>
</evidence>
<evidence type="ECO:0000313" key="9">
    <source>
        <dbReference type="Proteomes" id="UP000831787"/>
    </source>
</evidence>
<dbReference type="EMBL" id="CP095073">
    <property type="protein sequence ID" value="UOQ42862.1"/>
    <property type="molecule type" value="Genomic_DNA"/>
</dbReference>
<evidence type="ECO:0000259" key="7">
    <source>
        <dbReference type="Pfam" id="PF06271"/>
    </source>
</evidence>
<keyword evidence="3 6" id="KW-0812">Transmembrane</keyword>
<feature type="domain" description="RDD" evidence="7">
    <location>
        <begin position="11"/>
        <end position="133"/>
    </location>
</feature>
<accession>A0ABY4EEH2</accession>
<protein>
    <submittedName>
        <fullName evidence="8">RDD family protein</fullName>
    </submittedName>
</protein>
<feature type="transmembrane region" description="Helical" evidence="6">
    <location>
        <begin position="101"/>
        <end position="120"/>
    </location>
</feature>
<dbReference type="Proteomes" id="UP000831787">
    <property type="component" value="Chromosome"/>
</dbReference>
<evidence type="ECO:0000256" key="4">
    <source>
        <dbReference type="ARBA" id="ARBA00022989"/>
    </source>
</evidence>
<feature type="transmembrane region" description="Helical" evidence="6">
    <location>
        <begin position="51"/>
        <end position="70"/>
    </location>
</feature>
<evidence type="ECO:0000256" key="6">
    <source>
        <dbReference type="SAM" id="Phobius"/>
    </source>
</evidence>
<dbReference type="PANTHER" id="PTHR36115:SF9">
    <property type="entry name" value="LMO1584 PROTEIN"/>
    <property type="match status" value="1"/>
</dbReference>
<sequence>MEAGIDKAHSGIRLLADILDISGFCALFFLISMINGSEYPILYPFGWAVQIGYLLYSIILPSIWTGYILGKRIFRIKIEKANGKAVTFFDMFIRECIGKFIFGYLSFGMTTVISGLMITFRKDRRAIHDFLAGTMVNNDWNIK</sequence>
<comment type="subcellular location">
    <subcellularLocation>
        <location evidence="1">Cell membrane</location>
        <topology evidence="1">Multi-pass membrane protein</topology>
    </subcellularLocation>
</comment>
<evidence type="ECO:0000256" key="5">
    <source>
        <dbReference type="ARBA" id="ARBA00023136"/>
    </source>
</evidence>
<keyword evidence="4 6" id="KW-1133">Transmembrane helix</keyword>
<keyword evidence="5 6" id="KW-0472">Membrane</keyword>
<name>A0ABY4EEH2_9BACI</name>
<organism evidence="8 9">
    <name type="scientific">Halobacillus salinarum</name>
    <dbReference type="NCBI Taxonomy" id="2932257"/>
    <lineage>
        <taxon>Bacteria</taxon>
        <taxon>Bacillati</taxon>
        <taxon>Bacillota</taxon>
        <taxon>Bacilli</taxon>
        <taxon>Bacillales</taxon>
        <taxon>Bacillaceae</taxon>
        <taxon>Halobacillus</taxon>
    </lineage>
</organism>
<gene>
    <name evidence="8" type="ORF">MUN89_12915</name>
</gene>
<dbReference type="Pfam" id="PF06271">
    <property type="entry name" value="RDD"/>
    <property type="match status" value="1"/>
</dbReference>
<evidence type="ECO:0000313" key="8">
    <source>
        <dbReference type="EMBL" id="UOQ42862.1"/>
    </source>
</evidence>
<proteinExistence type="predicted"/>
<keyword evidence="2" id="KW-1003">Cell membrane</keyword>
<feature type="transmembrane region" description="Helical" evidence="6">
    <location>
        <begin position="12"/>
        <end position="31"/>
    </location>
</feature>
<evidence type="ECO:0000256" key="2">
    <source>
        <dbReference type="ARBA" id="ARBA00022475"/>
    </source>
</evidence>
<dbReference type="InterPro" id="IPR010432">
    <property type="entry name" value="RDD"/>
</dbReference>
<evidence type="ECO:0000256" key="3">
    <source>
        <dbReference type="ARBA" id="ARBA00022692"/>
    </source>
</evidence>
<reference evidence="8 9" key="1">
    <citation type="submission" date="2022-04" db="EMBL/GenBank/DDBJ databases">
        <title>Halobacillus sp. isolated from saltern.</title>
        <authorList>
            <person name="Won M."/>
            <person name="Lee C.-M."/>
            <person name="Woen H.-Y."/>
            <person name="Kwon S.-W."/>
        </authorList>
    </citation>
    <scope>NUCLEOTIDE SEQUENCE [LARGE SCALE GENOMIC DNA]</scope>
    <source>
        <strain evidence="8 9">SSBR10-3</strain>
    </source>
</reference>
<dbReference type="RefSeq" id="WP_244708222.1">
    <property type="nucleotide sequence ID" value="NZ_CP095073.1"/>
</dbReference>
<dbReference type="PANTHER" id="PTHR36115">
    <property type="entry name" value="PROLINE-RICH ANTIGEN HOMOLOG-RELATED"/>
    <property type="match status" value="1"/>
</dbReference>
<keyword evidence="9" id="KW-1185">Reference proteome</keyword>
<dbReference type="InterPro" id="IPR051791">
    <property type="entry name" value="Pra-immunoreactive"/>
</dbReference>